<keyword evidence="2" id="KW-1185">Reference proteome</keyword>
<proteinExistence type="predicted"/>
<evidence type="ECO:0000313" key="1">
    <source>
        <dbReference type="EMBL" id="CAH1798010.1"/>
    </source>
</evidence>
<comment type="caution">
    <text evidence="1">The sequence shown here is derived from an EMBL/GenBank/DDBJ whole genome shotgun (WGS) entry which is preliminary data.</text>
</comment>
<dbReference type="InterPro" id="IPR001087">
    <property type="entry name" value="GDSL"/>
</dbReference>
<dbReference type="GO" id="GO:0016788">
    <property type="term" value="F:hydrolase activity, acting on ester bonds"/>
    <property type="evidence" value="ECO:0007669"/>
    <property type="project" value="InterPro"/>
</dbReference>
<dbReference type="EMBL" id="CAIIXF020000010">
    <property type="protein sequence ID" value="CAH1798010.1"/>
    <property type="molecule type" value="Genomic_DNA"/>
</dbReference>
<protein>
    <submittedName>
        <fullName evidence="1">Uncharacterized protein</fullName>
    </submittedName>
</protein>
<accession>A0A8S4PXI6</accession>
<organism evidence="1 2">
    <name type="scientific">Owenia fusiformis</name>
    <name type="common">Polychaete worm</name>
    <dbReference type="NCBI Taxonomy" id="6347"/>
    <lineage>
        <taxon>Eukaryota</taxon>
        <taxon>Metazoa</taxon>
        <taxon>Spiralia</taxon>
        <taxon>Lophotrochozoa</taxon>
        <taxon>Annelida</taxon>
        <taxon>Polychaeta</taxon>
        <taxon>Sedentaria</taxon>
        <taxon>Canalipalpata</taxon>
        <taxon>Sabellida</taxon>
        <taxon>Oweniida</taxon>
        <taxon>Oweniidae</taxon>
        <taxon>Owenia</taxon>
    </lineage>
</organism>
<dbReference type="AlphaFoldDB" id="A0A8S4PXI6"/>
<evidence type="ECO:0000313" key="2">
    <source>
        <dbReference type="Proteomes" id="UP000749559"/>
    </source>
</evidence>
<dbReference type="Pfam" id="PF00657">
    <property type="entry name" value="Lipase_GDSL"/>
    <property type="match status" value="1"/>
</dbReference>
<dbReference type="Proteomes" id="UP000749559">
    <property type="component" value="Unassembled WGS sequence"/>
</dbReference>
<name>A0A8S4PXI6_OWEFU</name>
<reference evidence="1" key="1">
    <citation type="submission" date="2022-03" db="EMBL/GenBank/DDBJ databases">
        <authorList>
            <person name="Martin C."/>
        </authorList>
    </citation>
    <scope>NUCLEOTIDE SEQUENCE</scope>
</reference>
<gene>
    <name evidence="1" type="ORF">OFUS_LOCUS22207</name>
</gene>
<sequence length="171" mass="19628">GTTEDVKNIIENLPRKYSMIYIQVEGNEASNLIKCPSSEKELQDMAVELRDKIWGVAEKAGDYLFRQGRVIIGKIPCRWVTPITKKSHIKSIEHAKRCNTLISNLNKYMNDKGKQKPVELSSIIYWNSKGLVHNFRELLEDDCHFNDKGLKKWKKAVTLAILTGLGRSRKL</sequence>
<feature type="non-terminal residue" evidence="1">
    <location>
        <position position="1"/>
    </location>
</feature>